<reference evidence="3" key="2">
    <citation type="submission" date="2023-07" db="EMBL/GenBank/DDBJ databases">
        <authorList>
            <person name="Jung D.-H."/>
        </authorList>
    </citation>
    <scope>NUCLEOTIDE SEQUENCE [LARGE SCALE GENOMIC DNA]</scope>
    <source>
        <strain evidence="3">JA-25</strain>
    </source>
</reference>
<gene>
    <name evidence="2" type="ORF">F7231_22065</name>
</gene>
<organism evidence="2 3">
    <name type="scientific">Fibrivirga algicola</name>
    <dbReference type="NCBI Taxonomy" id="2950420"/>
    <lineage>
        <taxon>Bacteria</taxon>
        <taxon>Pseudomonadati</taxon>
        <taxon>Bacteroidota</taxon>
        <taxon>Cytophagia</taxon>
        <taxon>Cytophagales</taxon>
        <taxon>Spirosomataceae</taxon>
        <taxon>Fibrivirga</taxon>
    </lineage>
</organism>
<proteinExistence type="predicted"/>
<evidence type="ECO:0000313" key="2">
    <source>
        <dbReference type="EMBL" id="NID12873.1"/>
    </source>
</evidence>
<feature type="chain" id="PRO_5045932102" description="DUF2946 domain-containing protein" evidence="1">
    <location>
        <begin position="22"/>
        <end position="111"/>
    </location>
</feature>
<accession>A0ABX0QQL4</accession>
<evidence type="ECO:0000256" key="1">
    <source>
        <dbReference type="SAM" id="SignalP"/>
    </source>
</evidence>
<dbReference type="EMBL" id="WAEL01000009">
    <property type="protein sequence ID" value="NID12873.1"/>
    <property type="molecule type" value="Genomic_DNA"/>
</dbReference>
<dbReference type="InterPro" id="IPR046601">
    <property type="entry name" value="DUF6660"/>
</dbReference>
<evidence type="ECO:0008006" key="4">
    <source>
        <dbReference type="Google" id="ProtNLM"/>
    </source>
</evidence>
<sequence>MKWLTLLLSMYLLGLSLWPCSDEPLLPNEQMEQAMVMSATGAERSQHEHDTCTPFCTCTCCAVTISVVPHFHYSLLSSIDLVPIAVASFAYASAYPLDPITAIWQPPQLRV</sequence>
<keyword evidence="3" id="KW-1185">Reference proteome</keyword>
<comment type="caution">
    <text evidence="2">The sequence shown here is derived from an EMBL/GenBank/DDBJ whole genome shotgun (WGS) entry which is preliminary data.</text>
</comment>
<protein>
    <recommendedName>
        <fullName evidence="4">DUF2946 domain-containing protein</fullName>
    </recommendedName>
</protein>
<reference evidence="3" key="1">
    <citation type="submission" date="2019-09" db="EMBL/GenBank/DDBJ databases">
        <authorList>
            <person name="Jung D.-H."/>
        </authorList>
    </citation>
    <scope>NUCLEOTIDE SEQUENCE [LARGE SCALE GENOMIC DNA]</scope>
    <source>
        <strain evidence="3">JA-25</strain>
    </source>
</reference>
<evidence type="ECO:0000313" key="3">
    <source>
        <dbReference type="Proteomes" id="UP000606008"/>
    </source>
</evidence>
<feature type="signal peptide" evidence="1">
    <location>
        <begin position="1"/>
        <end position="21"/>
    </location>
</feature>
<dbReference type="Proteomes" id="UP000606008">
    <property type="component" value="Unassembled WGS sequence"/>
</dbReference>
<name>A0ABX0QQL4_9BACT</name>
<dbReference type="Pfam" id="PF20365">
    <property type="entry name" value="DUF6660"/>
    <property type="match status" value="1"/>
</dbReference>
<keyword evidence="1" id="KW-0732">Signal</keyword>